<dbReference type="OrthoDB" id="9811395at2"/>
<dbReference type="InterPro" id="IPR009056">
    <property type="entry name" value="Cyt_c-like_dom"/>
</dbReference>
<dbReference type="RefSeq" id="WP_081203564.1">
    <property type="nucleotide sequence ID" value="NZ_FOCZ01000005.1"/>
</dbReference>
<gene>
    <name evidence="7" type="ORF">A4H97_13530</name>
</gene>
<keyword evidence="5" id="KW-0732">Signal</keyword>
<evidence type="ECO:0000256" key="5">
    <source>
        <dbReference type="SAM" id="SignalP"/>
    </source>
</evidence>
<comment type="caution">
    <text evidence="7">The sequence shown here is derived from an EMBL/GenBank/DDBJ whole genome shotgun (WGS) entry which is preliminary data.</text>
</comment>
<dbReference type="EMBL" id="LVXG01000056">
    <property type="protein sequence ID" value="OQP43150.1"/>
    <property type="molecule type" value="Genomic_DNA"/>
</dbReference>
<protein>
    <recommendedName>
        <fullName evidence="6">Cytochrome c domain-containing protein</fullName>
    </recommendedName>
</protein>
<evidence type="ECO:0000256" key="2">
    <source>
        <dbReference type="ARBA" id="ARBA00022723"/>
    </source>
</evidence>
<dbReference type="InterPro" id="IPR051459">
    <property type="entry name" value="Cytochrome_c-type_DH"/>
</dbReference>
<evidence type="ECO:0000256" key="1">
    <source>
        <dbReference type="ARBA" id="ARBA00022617"/>
    </source>
</evidence>
<dbReference type="GO" id="GO:0009055">
    <property type="term" value="F:electron transfer activity"/>
    <property type="evidence" value="ECO:0007669"/>
    <property type="project" value="InterPro"/>
</dbReference>
<dbReference type="STRING" id="354355.SAMN05660816_03375"/>
<feature type="signal peptide" evidence="5">
    <location>
        <begin position="1"/>
        <end position="24"/>
    </location>
</feature>
<dbReference type="PANTHER" id="PTHR35008">
    <property type="entry name" value="BLL4482 PROTEIN-RELATED"/>
    <property type="match status" value="1"/>
</dbReference>
<dbReference type="SUPFAM" id="SSF46626">
    <property type="entry name" value="Cytochrome c"/>
    <property type="match status" value="1"/>
</dbReference>
<keyword evidence="2 4" id="KW-0479">Metal-binding</keyword>
<evidence type="ECO:0000256" key="4">
    <source>
        <dbReference type="PROSITE-ProRule" id="PRU00433"/>
    </source>
</evidence>
<sequence length="142" mass="15329">MKKVMLAILVLVIASAFVSQQTKPQPGGLKAAMTRGKTVYETVCLACHQVDGLGVQNMNPPLAKTKWVLGDKKALIKIVLKGLQGGEIEIDGDKFHNPMPPQESTLSDQEIADVLTYIRNSFGNKASLVAVGEVKAMRAKLK</sequence>
<dbReference type="InterPro" id="IPR036909">
    <property type="entry name" value="Cyt_c-like_dom_sf"/>
</dbReference>
<dbReference type="PROSITE" id="PS51007">
    <property type="entry name" value="CYTC"/>
    <property type="match status" value="1"/>
</dbReference>
<keyword evidence="1 4" id="KW-0349">Heme</keyword>
<accession>A0A1V9EAL4</accession>
<dbReference type="AlphaFoldDB" id="A0A1V9EAL4"/>
<evidence type="ECO:0000256" key="3">
    <source>
        <dbReference type="ARBA" id="ARBA00023004"/>
    </source>
</evidence>
<keyword evidence="8" id="KW-1185">Reference proteome</keyword>
<evidence type="ECO:0000313" key="8">
    <source>
        <dbReference type="Proteomes" id="UP000192610"/>
    </source>
</evidence>
<name>A0A1V9EAL4_9BACT</name>
<dbReference type="PANTHER" id="PTHR35008:SF8">
    <property type="entry name" value="ALCOHOL DEHYDROGENASE CYTOCHROME C SUBUNIT"/>
    <property type="match status" value="1"/>
</dbReference>
<organism evidence="7 8">
    <name type="scientific">Niastella yeongjuensis</name>
    <dbReference type="NCBI Taxonomy" id="354355"/>
    <lineage>
        <taxon>Bacteria</taxon>
        <taxon>Pseudomonadati</taxon>
        <taxon>Bacteroidota</taxon>
        <taxon>Chitinophagia</taxon>
        <taxon>Chitinophagales</taxon>
        <taxon>Chitinophagaceae</taxon>
        <taxon>Niastella</taxon>
    </lineage>
</organism>
<feature type="chain" id="PRO_5010693259" description="Cytochrome c domain-containing protein" evidence="5">
    <location>
        <begin position="25"/>
        <end position="142"/>
    </location>
</feature>
<dbReference type="Proteomes" id="UP000192610">
    <property type="component" value="Unassembled WGS sequence"/>
</dbReference>
<proteinExistence type="predicted"/>
<evidence type="ECO:0000259" key="6">
    <source>
        <dbReference type="PROSITE" id="PS51007"/>
    </source>
</evidence>
<keyword evidence="3 4" id="KW-0408">Iron</keyword>
<dbReference type="GO" id="GO:0020037">
    <property type="term" value="F:heme binding"/>
    <property type="evidence" value="ECO:0007669"/>
    <property type="project" value="InterPro"/>
</dbReference>
<evidence type="ECO:0000313" key="7">
    <source>
        <dbReference type="EMBL" id="OQP43150.1"/>
    </source>
</evidence>
<feature type="domain" description="Cytochrome c" evidence="6">
    <location>
        <begin position="31"/>
        <end position="122"/>
    </location>
</feature>
<reference evidence="8" key="1">
    <citation type="submission" date="2016-04" db="EMBL/GenBank/DDBJ databases">
        <authorList>
            <person name="Chen L."/>
            <person name="Zhuang W."/>
            <person name="Wang G."/>
        </authorList>
    </citation>
    <scope>NUCLEOTIDE SEQUENCE [LARGE SCALE GENOMIC DNA]</scope>
    <source>
        <strain evidence="8">17621</strain>
    </source>
</reference>
<dbReference type="Gene3D" id="1.10.760.10">
    <property type="entry name" value="Cytochrome c-like domain"/>
    <property type="match status" value="1"/>
</dbReference>
<dbReference type="Pfam" id="PF00034">
    <property type="entry name" value="Cytochrom_C"/>
    <property type="match status" value="1"/>
</dbReference>
<dbReference type="GO" id="GO:0046872">
    <property type="term" value="F:metal ion binding"/>
    <property type="evidence" value="ECO:0007669"/>
    <property type="project" value="UniProtKB-KW"/>
</dbReference>